<accession>Q2HE51</accession>
<dbReference type="RefSeq" id="XP_001220724.1">
    <property type="nucleotide sequence ID" value="XM_001220723.1"/>
</dbReference>
<dbReference type="OMA" id="RCVLNYA"/>
<dbReference type="Proteomes" id="UP000001056">
    <property type="component" value="Unassembled WGS sequence"/>
</dbReference>
<dbReference type="OrthoDB" id="4923338at2759"/>
<gene>
    <name evidence="2" type="ORF">CHGG_01503</name>
</gene>
<dbReference type="HOGENOM" id="CLU_038178_1_0_1"/>
<proteinExistence type="predicted"/>
<name>Q2HE51_CHAGB</name>
<dbReference type="InParanoid" id="Q2HE51"/>
<dbReference type="VEuPathDB" id="FungiDB:CHGG_01503"/>
<feature type="compositionally biased region" description="Acidic residues" evidence="1">
    <location>
        <begin position="350"/>
        <end position="363"/>
    </location>
</feature>
<dbReference type="eggNOG" id="ENOG502RR48">
    <property type="taxonomic scope" value="Eukaryota"/>
</dbReference>
<dbReference type="EMBL" id="CH408029">
    <property type="protein sequence ID" value="EAQ93268.1"/>
    <property type="molecule type" value="Genomic_DNA"/>
</dbReference>
<dbReference type="GeneID" id="4388192"/>
<organism evidence="2 3">
    <name type="scientific">Chaetomium globosum (strain ATCC 6205 / CBS 148.51 / DSM 1962 / NBRC 6347 / NRRL 1970)</name>
    <name type="common">Soil fungus</name>
    <dbReference type="NCBI Taxonomy" id="306901"/>
    <lineage>
        <taxon>Eukaryota</taxon>
        <taxon>Fungi</taxon>
        <taxon>Dikarya</taxon>
        <taxon>Ascomycota</taxon>
        <taxon>Pezizomycotina</taxon>
        <taxon>Sordariomycetes</taxon>
        <taxon>Sordariomycetidae</taxon>
        <taxon>Sordariales</taxon>
        <taxon>Chaetomiaceae</taxon>
        <taxon>Chaetomium</taxon>
    </lineage>
</organism>
<feature type="region of interest" description="Disordered" evidence="1">
    <location>
        <begin position="125"/>
        <end position="149"/>
    </location>
</feature>
<dbReference type="AlphaFoldDB" id="Q2HE51"/>
<feature type="region of interest" description="Disordered" evidence="1">
    <location>
        <begin position="343"/>
        <end position="363"/>
    </location>
</feature>
<evidence type="ECO:0000313" key="2">
    <source>
        <dbReference type="EMBL" id="EAQ93268.1"/>
    </source>
</evidence>
<feature type="compositionally biased region" description="Basic and acidic residues" evidence="1">
    <location>
        <begin position="137"/>
        <end position="148"/>
    </location>
</feature>
<reference evidence="3" key="1">
    <citation type="journal article" date="2015" name="Genome Announc.">
        <title>Draft genome sequence of the cellulolytic fungus Chaetomium globosum.</title>
        <authorList>
            <person name="Cuomo C.A."/>
            <person name="Untereiner W.A."/>
            <person name="Ma L.-J."/>
            <person name="Grabherr M."/>
            <person name="Birren B.W."/>
        </authorList>
    </citation>
    <scope>NUCLEOTIDE SEQUENCE [LARGE SCALE GENOMIC DNA]</scope>
    <source>
        <strain evidence="3">ATCC 6205 / CBS 148.51 / DSM 1962 / NBRC 6347 / NRRL 1970</strain>
    </source>
</reference>
<evidence type="ECO:0000256" key="1">
    <source>
        <dbReference type="SAM" id="MobiDB-lite"/>
    </source>
</evidence>
<protein>
    <submittedName>
        <fullName evidence="2">Uncharacterized protein</fullName>
    </submittedName>
</protein>
<sequence length="383" mass="42756">MAYFNTIHSPSTFRRKALSEGAKNLISLLDTKKPTPVSSWGRKQLLALRVLCRPLTKERNLPLLEPYLPKDVASINPRIQALIRGPDQGMGELCRMSEPQIYHLYKESEALGFIWTTLGGLLRPPVNQPQANQDSHGQQEDSGHHDLSRACNQPISYIPEFYIGSDEPSSSQCIASSTNSVGYTETPQNPAVEDLALSLIKLFAIDDGGVRLFRPGEASTVALLEAKRRFQLIEDGKPSISDEPLAQMTGQALLALLGATQESLVVGTSVVTIHATSHYVRFFSFEPSSLKYLTQFENISPTDESDLYVRVSSSDWFDISDKDGREMAIRHILALLTWTHDRGKKSPAEESNDDTEYDTDEELERVELIYQKCAERAGELQEQ</sequence>
<keyword evidence="3" id="KW-1185">Reference proteome</keyword>
<evidence type="ECO:0000313" key="3">
    <source>
        <dbReference type="Proteomes" id="UP000001056"/>
    </source>
</evidence>